<dbReference type="PANTHER" id="PTHR45862">
    <property type="entry name" value="PROTEIN SGT1 HOMOLOG"/>
    <property type="match status" value="1"/>
</dbReference>
<accession>A0A9Q1KNQ5</accession>
<dbReference type="PROSITE" id="PS51048">
    <property type="entry name" value="SGS"/>
    <property type="match status" value="1"/>
</dbReference>
<dbReference type="GO" id="GO:0051087">
    <property type="term" value="F:protein-folding chaperone binding"/>
    <property type="evidence" value="ECO:0007669"/>
    <property type="project" value="InterPro"/>
</dbReference>
<evidence type="ECO:0000313" key="2">
    <source>
        <dbReference type="EMBL" id="KAJ8447926.1"/>
    </source>
</evidence>
<dbReference type="Pfam" id="PF05002">
    <property type="entry name" value="SGS"/>
    <property type="match status" value="1"/>
</dbReference>
<organism evidence="2 3">
    <name type="scientific">Carnegiea gigantea</name>
    <dbReference type="NCBI Taxonomy" id="171969"/>
    <lineage>
        <taxon>Eukaryota</taxon>
        <taxon>Viridiplantae</taxon>
        <taxon>Streptophyta</taxon>
        <taxon>Embryophyta</taxon>
        <taxon>Tracheophyta</taxon>
        <taxon>Spermatophyta</taxon>
        <taxon>Magnoliopsida</taxon>
        <taxon>eudicotyledons</taxon>
        <taxon>Gunneridae</taxon>
        <taxon>Pentapetalae</taxon>
        <taxon>Caryophyllales</taxon>
        <taxon>Cactineae</taxon>
        <taxon>Cactaceae</taxon>
        <taxon>Cactoideae</taxon>
        <taxon>Echinocereeae</taxon>
        <taxon>Carnegiea</taxon>
    </lineage>
</organism>
<dbReference type="Proteomes" id="UP001153076">
    <property type="component" value="Unassembled WGS sequence"/>
</dbReference>
<dbReference type="AlphaFoldDB" id="A0A9Q1KNQ5"/>
<sequence length="160" mass="18383">MGIKATADWIEDVTIDIPGEEPYRLQPRLFGKIIPTKCRYEVMPAKIEIRLAKAEPIQQTFLEYTKNAAVAPNINVSSLAIAAQRPSYPSSKNRGTDWDKLEAQMKKVEKEEKLDRNAALNKFFQDIYRDADEDMRRAMQKSFVESNETVMSTKKEVESH</sequence>
<proteinExistence type="predicted"/>
<dbReference type="InterPro" id="IPR007699">
    <property type="entry name" value="SGS_dom"/>
</dbReference>
<evidence type="ECO:0000259" key="1">
    <source>
        <dbReference type="PROSITE" id="PS51048"/>
    </source>
</evidence>
<comment type="caution">
    <text evidence="2">The sequence shown here is derived from an EMBL/GenBank/DDBJ whole genome shotgun (WGS) entry which is preliminary data.</text>
</comment>
<reference evidence="2" key="1">
    <citation type="submission" date="2022-04" db="EMBL/GenBank/DDBJ databases">
        <title>Carnegiea gigantea Genome sequencing and assembly v2.</title>
        <authorList>
            <person name="Copetti D."/>
            <person name="Sanderson M.J."/>
            <person name="Burquez A."/>
            <person name="Wojciechowski M.F."/>
        </authorList>
    </citation>
    <scope>NUCLEOTIDE SEQUENCE</scope>
    <source>
        <strain evidence="2">SGP5-SGP5p</strain>
        <tissue evidence="2">Aerial part</tissue>
    </source>
</reference>
<gene>
    <name evidence="2" type="ORF">Cgig2_012061</name>
</gene>
<dbReference type="CDD" id="cd06466">
    <property type="entry name" value="p23_CS_SGT1_like"/>
    <property type="match status" value="1"/>
</dbReference>
<dbReference type="Gene3D" id="2.60.40.790">
    <property type="match status" value="1"/>
</dbReference>
<dbReference type="SUPFAM" id="SSF49764">
    <property type="entry name" value="HSP20-like chaperones"/>
    <property type="match status" value="1"/>
</dbReference>
<dbReference type="InterPro" id="IPR044563">
    <property type="entry name" value="Sgt1-like"/>
</dbReference>
<dbReference type="OrthoDB" id="1898560at2759"/>
<protein>
    <recommendedName>
        <fullName evidence="1">SGS domain-containing protein</fullName>
    </recommendedName>
</protein>
<dbReference type="EMBL" id="JAKOGI010000034">
    <property type="protein sequence ID" value="KAJ8447926.1"/>
    <property type="molecule type" value="Genomic_DNA"/>
</dbReference>
<dbReference type="InterPro" id="IPR008978">
    <property type="entry name" value="HSP20-like_chaperone"/>
</dbReference>
<keyword evidence="3" id="KW-1185">Reference proteome</keyword>
<evidence type="ECO:0000313" key="3">
    <source>
        <dbReference type="Proteomes" id="UP001153076"/>
    </source>
</evidence>
<feature type="domain" description="SGS" evidence="1">
    <location>
        <begin position="87"/>
        <end position="160"/>
    </location>
</feature>
<name>A0A9Q1KNQ5_9CARY</name>